<dbReference type="SUPFAM" id="SSF49899">
    <property type="entry name" value="Concanavalin A-like lectins/glucanases"/>
    <property type="match status" value="1"/>
</dbReference>
<dbReference type="GO" id="GO:0005975">
    <property type="term" value="P:carbohydrate metabolic process"/>
    <property type="evidence" value="ECO:0007669"/>
    <property type="project" value="InterPro"/>
</dbReference>
<reference evidence="10" key="1">
    <citation type="submission" date="2023-03" db="EMBL/GenBank/DDBJ databases">
        <title>Electrophorus voltai genome.</title>
        <authorList>
            <person name="Bian C."/>
        </authorList>
    </citation>
    <scope>NUCLEOTIDE SEQUENCE</scope>
    <source>
        <strain evidence="10">CB-2022</strain>
        <tissue evidence="10">Muscle</tissue>
    </source>
</reference>
<keyword evidence="6" id="KW-0812">Transmembrane</keyword>
<evidence type="ECO:0000256" key="3">
    <source>
        <dbReference type="ARBA" id="ARBA00022679"/>
    </source>
</evidence>
<dbReference type="SMART" id="SM01190">
    <property type="entry name" value="EMP24_GP25L"/>
    <property type="match status" value="1"/>
</dbReference>
<sequence>MESEATRVGTAEHEIIKENEDKCITEKKMEGEESRKAGRPSSRIPTFQSSLARKRTISQIAESSLPAKPEGSSEEGQMKEGGIGSGEPLRTKLPILGDKDKTLPILSTYIHSNSTDDLSLANFPDLISGNLEETSLSRKQNMLLEPKTYATRDSERLEEPFQQPSLRAESYMGSLSECPLEYQSVSKKPVTKDEHESEAALQDEVTADPSLMISPEESPPALSVKMEPTEVQGPCENKQGLGEDLGMRSVKETPSFFHFVEESVMEDIGKQCSAMKTNERSSHKVSHKISLKERDPDVSAWSKAGDSTQVEHSKSTSWPIKKSFALYCLFPSILLLLGGFGQHIWLYGVPKSVSHLMVQLELHWLEGLWLSQEGCSKDCRLTLVESVPKGMLFPPGSPHLQSISDTWTNLLNRANSSVSIAAFYLTLRDFDVDLTEPSAMQGKELFSQLKRLESRGVNLKIAVNAPQTYRTDTDELSEAGAEVREVNLQTITGGIVHTKLWVVDRKHIYVGSANMDWRSLTQVKEVGVSVEDCNCLAQDAARIFGVYWEIGALKNGSLPPFWPGRFSALSSTKYPLAVKFNGVPARVYLSSSPPQLSTYGRSDDLSAILSVIADAKEFIYVSVMDYIPMTQFTHPIRFWPAIDSALREAACAQGVEVNLLKVFEVPSTQEQLQIPFARVSHAKYMVTDGVVYIGPVFGNQDHFVGLAIFVDTFRNDLHGMDRSFPYISAMISNGSLPYDHGKDGRSTELGGCSAEIRNKDHDTYLAIRYSKGRLTVMVDVDDKNEWKECIDVGGVRLPTGYYFGASAATGDLSDNHDIISMKMYQLMVEHTPEEDSQDWTKIEPSVSLLKSPKGNYRTQLYDKQKEEYLPATQGLGMFVEVKDPDEKVILSRQYGSEGRFTFTSHTPGEHQICLHSNSSKFSLFAGGMLRVHLDIQVGEHTNNYAEIAAKDKLTELQLRVRQLVEQVDQIQKEQNYQRISVKEMHSFEALWAWHSASLGVPFVAAVELFSFNRASLINAGYLESGNDTDYIAMHDVDLLPQNEALDYGFPEEGPFHVASPELHPLYHYKTYVGGILLLTKKHYQMCNGMSNRFWGWGREDDEFFRRLRTAELQLFRPKGINTGYKTFRHIHDPAWRKRDQKRIAAQKQEQFKIDPEGGLTNLHYKVESRQELTISGAPCIVISTSLECDLSQTPWCQLS</sequence>
<dbReference type="InterPro" id="IPR027791">
    <property type="entry name" value="Galactosyl_T_C"/>
</dbReference>
<gene>
    <name evidence="10" type="ORF">P4O66_020478</name>
</gene>
<dbReference type="PANTHER" id="PTHR10185:SF26">
    <property type="entry name" value="PHOSPHOLIPASE D FAMILY, MEMBER 7"/>
    <property type="match status" value="1"/>
</dbReference>
<dbReference type="PROSITE" id="PS50866">
    <property type="entry name" value="GOLD"/>
    <property type="match status" value="1"/>
</dbReference>
<organism evidence="10 11">
    <name type="scientific">Electrophorus voltai</name>
    <dbReference type="NCBI Taxonomy" id="2609070"/>
    <lineage>
        <taxon>Eukaryota</taxon>
        <taxon>Metazoa</taxon>
        <taxon>Chordata</taxon>
        <taxon>Craniata</taxon>
        <taxon>Vertebrata</taxon>
        <taxon>Euteleostomi</taxon>
        <taxon>Actinopterygii</taxon>
        <taxon>Neopterygii</taxon>
        <taxon>Teleostei</taxon>
        <taxon>Ostariophysi</taxon>
        <taxon>Gymnotiformes</taxon>
        <taxon>Gymnotoidei</taxon>
        <taxon>Gymnotidae</taxon>
        <taxon>Electrophorus</taxon>
    </lineage>
</organism>
<dbReference type="GO" id="GO:0016757">
    <property type="term" value="F:glycosyltransferase activity"/>
    <property type="evidence" value="ECO:0007669"/>
    <property type="project" value="InterPro"/>
</dbReference>
<feature type="compositionally biased region" description="Polar residues" evidence="5">
    <location>
        <begin position="43"/>
        <end position="62"/>
    </location>
</feature>
<dbReference type="InterPro" id="IPR001736">
    <property type="entry name" value="PLipase_D/transphosphatidylase"/>
</dbReference>
<keyword evidence="6" id="KW-1133">Transmembrane helix</keyword>
<feature type="domain" description="PLD phosphodiesterase" evidence="7">
    <location>
        <begin position="492"/>
        <end position="519"/>
    </location>
</feature>
<protein>
    <recommendedName>
        <fullName evidence="12">PLD phosphodiesterase domain-containing protein</fullName>
    </recommendedName>
</protein>
<evidence type="ECO:0000313" key="11">
    <source>
        <dbReference type="Proteomes" id="UP001239994"/>
    </source>
</evidence>
<proteinExistence type="inferred from homology"/>
<accession>A0AAD8ZTC1</accession>
<evidence type="ECO:0000256" key="5">
    <source>
        <dbReference type="SAM" id="MobiDB-lite"/>
    </source>
</evidence>
<feature type="transmembrane region" description="Helical" evidence="6">
    <location>
        <begin position="324"/>
        <end position="347"/>
    </location>
</feature>
<evidence type="ECO:0000256" key="1">
    <source>
        <dbReference type="ARBA" id="ARBA00004323"/>
    </source>
</evidence>
<comment type="subcellular location">
    <subcellularLocation>
        <location evidence="1">Golgi apparatus membrane</location>
        <topology evidence="1">Single-pass type II membrane protein</topology>
    </subcellularLocation>
</comment>
<evidence type="ECO:0000259" key="9">
    <source>
        <dbReference type="PROSITE" id="PS51328"/>
    </source>
</evidence>
<evidence type="ECO:0000313" key="10">
    <source>
        <dbReference type="EMBL" id="KAK1804475.1"/>
    </source>
</evidence>
<dbReference type="InterPro" id="IPR032803">
    <property type="entry name" value="PLDc_3"/>
</dbReference>
<keyword evidence="6" id="KW-0472">Membrane</keyword>
<dbReference type="PROSITE" id="PS50035">
    <property type="entry name" value="PLD"/>
    <property type="match status" value="1"/>
</dbReference>
<evidence type="ECO:0000259" key="8">
    <source>
        <dbReference type="PROSITE" id="PS50866"/>
    </source>
</evidence>
<evidence type="ECO:0008006" key="12">
    <source>
        <dbReference type="Google" id="ProtNLM"/>
    </source>
</evidence>
<feature type="compositionally biased region" description="Basic and acidic residues" evidence="5">
    <location>
        <begin position="10"/>
        <end position="36"/>
    </location>
</feature>
<dbReference type="SUPFAM" id="SSF53448">
    <property type="entry name" value="Nucleotide-diphospho-sugar transferases"/>
    <property type="match status" value="1"/>
</dbReference>
<keyword evidence="11" id="KW-1185">Reference proteome</keyword>
<dbReference type="Pfam" id="PF01105">
    <property type="entry name" value="EMP24_GP25L"/>
    <property type="match status" value="1"/>
</dbReference>
<comment type="similarity">
    <text evidence="2">Belongs to the phospholipase D family.</text>
</comment>
<dbReference type="AlphaFoldDB" id="A0AAD8ZTC1"/>
<dbReference type="Pfam" id="PF02709">
    <property type="entry name" value="Glyco_transf_7C"/>
    <property type="match status" value="1"/>
</dbReference>
<dbReference type="Gene3D" id="3.90.550.10">
    <property type="entry name" value="Spore Coat Polysaccharide Biosynthesis Protein SpsA, Chain A"/>
    <property type="match status" value="1"/>
</dbReference>
<keyword evidence="4" id="KW-0464">Manganese</keyword>
<name>A0AAD8ZTC1_9TELE</name>
<dbReference type="GO" id="GO:0000139">
    <property type="term" value="C:Golgi membrane"/>
    <property type="evidence" value="ECO:0007669"/>
    <property type="project" value="UniProtKB-SubCell"/>
</dbReference>
<dbReference type="SMART" id="SM00155">
    <property type="entry name" value="PLDc"/>
    <property type="match status" value="2"/>
</dbReference>
<dbReference type="PANTHER" id="PTHR10185">
    <property type="entry name" value="PHOSPHOLIPASE D - RELATED"/>
    <property type="match status" value="1"/>
</dbReference>
<dbReference type="SUPFAM" id="SSF56024">
    <property type="entry name" value="Phospholipase D/nuclease"/>
    <property type="match status" value="2"/>
</dbReference>
<dbReference type="PRINTS" id="PR02050">
    <property type="entry name" value="B14GALTRFASE"/>
</dbReference>
<comment type="caution">
    <text evidence="10">The sequence shown here is derived from an EMBL/GenBank/DDBJ whole genome shotgun (WGS) entry which is preliminary data.</text>
</comment>
<dbReference type="Gene3D" id="3.30.870.10">
    <property type="entry name" value="Endonuclease Chain A"/>
    <property type="match status" value="1"/>
</dbReference>
<evidence type="ECO:0000256" key="6">
    <source>
        <dbReference type="SAM" id="Phobius"/>
    </source>
</evidence>
<dbReference type="Gene3D" id="2.60.120.200">
    <property type="match status" value="1"/>
</dbReference>
<evidence type="ECO:0000259" key="7">
    <source>
        <dbReference type="PROSITE" id="PS50035"/>
    </source>
</evidence>
<dbReference type="InterPro" id="IPR003859">
    <property type="entry name" value="Galactosyl_T"/>
</dbReference>
<feature type="domain" description="L-type lectin-like" evidence="9">
    <location>
        <begin position="694"/>
        <end position="826"/>
    </location>
</feature>
<evidence type="ECO:0000256" key="2">
    <source>
        <dbReference type="ARBA" id="ARBA00008664"/>
    </source>
</evidence>
<dbReference type="Pfam" id="PF03388">
    <property type="entry name" value="Lectin_leg-like"/>
    <property type="match status" value="1"/>
</dbReference>
<keyword evidence="3" id="KW-0808">Transferase</keyword>
<dbReference type="InterPro" id="IPR029044">
    <property type="entry name" value="Nucleotide-diphossugar_trans"/>
</dbReference>
<dbReference type="InterPro" id="IPR005052">
    <property type="entry name" value="Lectin_leg"/>
</dbReference>
<dbReference type="EMBL" id="JAROKS010000004">
    <property type="protein sequence ID" value="KAK1804475.1"/>
    <property type="molecule type" value="Genomic_DNA"/>
</dbReference>
<dbReference type="InterPro" id="IPR009038">
    <property type="entry name" value="GOLD_dom"/>
</dbReference>
<dbReference type="CDD" id="cd09107">
    <property type="entry name" value="PLDc_vPLD3_4_5_like_2"/>
    <property type="match status" value="1"/>
</dbReference>
<feature type="region of interest" description="Disordered" evidence="5">
    <location>
        <begin position="1"/>
        <end position="95"/>
    </location>
</feature>
<feature type="domain" description="GOLD" evidence="8">
    <location>
        <begin position="829"/>
        <end position="937"/>
    </location>
</feature>
<dbReference type="PROSITE" id="PS51328">
    <property type="entry name" value="L_LECTIN_LIKE"/>
    <property type="match status" value="1"/>
</dbReference>
<dbReference type="InterPro" id="IPR050874">
    <property type="entry name" value="Diverse_PLD-related"/>
</dbReference>
<dbReference type="InterPro" id="IPR013320">
    <property type="entry name" value="ConA-like_dom_sf"/>
</dbReference>
<dbReference type="Pfam" id="PF13918">
    <property type="entry name" value="PLDc_3"/>
    <property type="match status" value="1"/>
</dbReference>
<evidence type="ECO:0000256" key="4">
    <source>
        <dbReference type="ARBA" id="ARBA00023211"/>
    </source>
</evidence>
<dbReference type="Proteomes" id="UP001239994">
    <property type="component" value="Unassembled WGS sequence"/>
</dbReference>